<evidence type="ECO:0000313" key="2">
    <source>
        <dbReference type="EMBL" id="QIE84729.1"/>
    </source>
</evidence>
<name>A0A6G6INU9_PSENT</name>
<reference evidence="2 3" key="1">
    <citation type="submission" date="2020-02" db="EMBL/GenBank/DDBJ databases">
        <title>Integrative conjugative elements (ICEs) and plasmids drive adaptation of Pseudomonas nitroreducens strain HBP1 to wastewater environment.</title>
        <authorList>
            <person name="Sentchilo V."/>
            <person name="Carraro N."/>
            <person name="Bertelli C."/>
            <person name="van der Meer J.R."/>
        </authorList>
    </citation>
    <scope>NUCLEOTIDE SEQUENCE [LARGE SCALE GENOMIC DNA]</scope>
    <source>
        <strain evidence="2 3">HBP1</strain>
    </source>
</reference>
<organism evidence="2 3">
    <name type="scientific">Pseudomonas nitroreducens</name>
    <dbReference type="NCBI Taxonomy" id="46680"/>
    <lineage>
        <taxon>Bacteria</taxon>
        <taxon>Pseudomonadati</taxon>
        <taxon>Pseudomonadota</taxon>
        <taxon>Gammaproteobacteria</taxon>
        <taxon>Pseudomonadales</taxon>
        <taxon>Pseudomonadaceae</taxon>
        <taxon>Pseudomonas</taxon>
    </lineage>
</organism>
<accession>A0A6G6INU9</accession>
<dbReference type="RefSeq" id="WP_024763173.1">
    <property type="nucleotide sequence ID" value="NZ_CP049140.1"/>
</dbReference>
<evidence type="ECO:0000256" key="1">
    <source>
        <dbReference type="SAM" id="Coils"/>
    </source>
</evidence>
<feature type="coiled-coil region" evidence="1">
    <location>
        <begin position="393"/>
        <end position="427"/>
    </location>
</feature>
<dbReference type="KEGG" id="pnt:G5B91_10810"/>
<protein>
    <submittedName>
        <fullName evidence="2">Uncharacterized protein</fullName>
    </submittedName>
</protein>
<gene>
    <name evidence="2" type="ORF">G5B91_10810</name>
</gene>
<dbReference type="AlphaFoldDB" id="A0A6G6INU9"/>
<dbReference type="Proteomes" id="UP000501063">
    <property type="component" value="Chromosome"/>
</dbReference>
<dbReference type="EMBL" id="CP049140">
    <property type="protein sequence ID" value="QIE84729.1"/>
    <property type="molecule type" value="Genomic_DNA"/>
</dbReference>
<proteinExistence type="predicted"/>
<keyword evidence="1" id="KW-0175">Coiled coil</keyword>
<evidence type="ECO:0000313" key="3">
    <source>
        <dbReference type="Proteomes" id="UP000501063"/>
    </source>
</evidence>
<sequence length="634" mass="69321">MNREDVAMDLTFENLDLLRKEVHAAKLLLSECDKVLEEDGGVYIELRAFLSGKMDADDVIALLASQQGEQVKHPEQADGAQGDACAWLESLEGDAWADACEEIAASVKKMRQQADDEKVEREAFEAHESKERRLSPTDQQFWFRRGAIADYDLKSIDDAWKAWKARAALAQPALQCKKCGGTGDADSGGIHPWGEAAMVPCDCAHTERAQGKRTEDGDTIIDRLRLGGLTIDGDNAYKRDLLDCVVGALAFGFQGRPAHEETHWLHRFWEIGNAEREALAALAQPSPAPELERPEVVTHSDDAAVDRFSASMKQKLEAARAKGRSGWDDPSSCDVAFLAERLIEHLGKGNAGTFEDVANFAMMLHQRGAHPQVLAEAAGAIERDYLRIIQAQEEKWSGRFEVLEDEAKTLRRERDAAQARVAELEKQEPAYWLAAGIFCFPEKKEAEEHAAHVLGSNKPAIPLYTNPVAQAGKVPKHKFDGLVEEVQLKDSIIAQLRERVANLQAYRDGDSYGGTGVWAWAGDGEDHLESLACPIVISANDLRALIAQAGQVPEGYMVLQTASLSHVLGLVEGAMEDAYGNAFQVCCGKGSGGECCGDPEAGWSPEDQRTMDVLNPIQRELRAMLAAAPAQGGE</sequence>